<dbReference type="RefSeq" id="WP_168718910.1">
    <property type="nucleotide sequence ID" value="NZ_CP042909.1"/>
</dbReference>
<feature type="domain" description="M23ase beta-sheet core" evidence="3">
    <location>
        <begin position="169"/>
        <end position="263"/>
    </location>
</feature>
<keyword evidence="2" id="KW-0732">Signal</keyword>
<dbReference type="Pfam" id="PF01551">
    <property type="entry name" value="Peptidase_M23"/>
    <property type="match status" value="1"/>
</dbReference>
<reference evidence="4 5" key="1">
    <citation type="submission" date="2019-08" db="EMBL/GenBank/DDBJ databases">
        <title>Complete genome sequence of Thermosulfurimonas marina SU872T, an anaerobic thermophilic chemolithoautotrophic bacterium isolated from a shallow marine hydrothermal vent.</title>
        <authorList>
            <person name="Allioux M."/>
            <person name="Jebbar M."/>
            <person name="Slobodkina G."/>
            <person name="Slobodkin A."/>
            <person name="Moalic Y."/>
            <person name="Frolova A."/>
            <person name="Shao Z."/>
            <person name="Alain K."/>
        </authorList>
    </citation>
    <scope>NUCLEOTIDE SEQUENCE [LARGE SCALE GENOMIC DNA]</scope>
    <source>
        <strain evidence="4 5">SU872</strain>
    </source>
</reference>
<protein>
    <submittedName>
        <fullName evidence="4">M23 family metallopeptidase</fullName>
    </submittedName>
</protein>
<evidence type="ECO:0000313" key="4">
    <source>
        <dbReference type="EMBL" id="QJA05545.1"/>
    </source>
</evidence>
<proteinExistence type="predicted"/>
<feature type="signal peptide" evidence="2">
    <location>
        <begin position="1"/>
        <end position="24"/>
    </location>
</feature>
<gene>
    <name evidence="4" type="ORF">FVE67_01485</name>
</gene>
<dbReference type="AlphaFoldDB" id="A0A6H1WQP8"/>
<organism evidence="4 5">
    <name type="scientific">Thermosulfurimonas marina</name>
    <dbReference type="NCBI Taxonomy" id="2047767"/>
    <lineage>
        <taxon>Bacteria</taxon>
        <taxon>Pseudomonadati</taxon>
        <taxon>Thermodesulfobacteriota</taxon>
        <taxon>Thermodesulfobacteria</taxon>
        <taxon>Thermodesulfobacteriales</taxon>
        <taxon>Thermodesulfobacteriaceae</taxon>
        <taxon>Thermosulfurimonas</taxon>
    </lineage>
</organism>
<evidence type="ECO:0000256" key="1">
    <source>
        <dbReference type="SAM" id="MobiDB-lite"/>
    </source>
</evidence>
<dbReference type="SUPFAM" id="SSF51261">
    <property type="entry name" value="Duplicated hybrid motif"/>
    <property type="match status" value="1"/>
</dbReference>
<dbReference type="Proteomes" id="UP000501253">
    <property type="component" value="Chromosome"/>
</dbReference>
<dbReference type="Gene3D" id="2.70.70.10">
    <property type="entry name" value="Glucose Permease (Domain IIA)"/>
    <property type="match status" value="1"/>
</dbReference>
<dbReference type="GO" id="GO:0004222">
    <property type="term" value="F:metalloendopeptidase activity"/>
    <property type="evidence" value="ECO:0007669"/>
    <property type="project" value="TreeGrafter"/>
</dbReference>
<dbReference type="InterPro" id="IPR016047">
    <property type="entry name" value="M23ase_b-sheet_dom"/>
</dbReference>
<dbReference type="PANTHER" id="PTHR21666:SF285">
    <property type="entry name" value="M23 FAMILY METALLOPEPTIDASE"/>
    <property type="match status" value="1"/>
</dbReference>
<sequence>MPPEWKKLLLLLSLLLGLSPGARAQTLRAHPGEALILSAENFQRARFLGRTYFPVEIGDLRLFLLPIPLKLTPGGYPLTLVRGPVVLRREVSVLPKAYPEERLKLPERMVIFPPKVLARIKKEVALILRTVSRTEGACRWPGPMVPPVKGRVSSPFGLRRILNGRPRSPHSGVDFAVPAGTPVRAAQSGRVVLTGDFYLPGKVIILSHGCGIYTYYAHLSRIKVKKGQEVSQGEVIALSGATGRATGAHLHFGLYVAGERVDPLFVIRSLEDYYERFRGEIATARGHRPPTGRPGGASGRGPGTL</sequence>
<feature type="chain" id="PRO_5026245435" evidence="2">
    <location>
        <begin position="25"/>
        <end position="305"/>
    </location>
</feature>
<accession>A0A6H1WQP8</accession>
<evidence type="ECO:0000313" key="5">
    <source>
        <dbReference type="Proteomes" id="UP000501253"/>
    </source>
</evidence>
<name>A0A6H1WQP8_9BACT</name>
<evidence type="ECO:0000256" key="2">
    <source>
        <dbReference type="SAM" id="SignalP"/>
    </source>
</evidence>
<feature type="compositionally biased region" description="Gly residues" evidence="1">
    <location>
        <begin position="293"/>
        <end position="305"/>
    </location>
</feature>
<keyword evidence="5" id="KW-1185">Reference proteome</keyword>
<dbReference type="CDD" id="cd12797">
    <property type="entry name" value="M23_peptidase"/>
    <property type="match status" value="1"/>
</dbReference>
<feature type="region of interest" description="Disordered" evidence="1">
    <location>
        <begin position="284"/>
        <end position="305"/>
    </location>
</feature>
<dbReference type="EMBL" id="CP042909">
    <property type="protein sequence ID" value="QJA05545.1"/>
    <property type="molecule type" value="Genomic_DNA"/>
</dbReference>
<dbReference type="InterPro" id="IPR011055">
    <property type="entry name" value="Dup_hybrid_motif"/>
</dbReference>
<evidence type="ECO:0000259" key="3">
    <source>
        <dbReference type="Pfam" id="PF01551"/>
    </source>
</evidence>
<dbReference type="KEGG" id="tmai:FVE67_01485"/>
<dbReference type="InterPro" id="IPR050570">
    <property type="entry name" value="Cell_wall_metabolism_enzyme"/>
</dbReference>
<dbReference type="PANTHER" id="PTHR21666">
    <property type="entry name" value="PEPTIDASE-RELATED"/>
    <property type="match status" value="1"/>
</dbReference>